<dbReference type="GO" id="GO:0090314">
    <property type="term" value="P:positive regulation of protein targeting to membrane"/>
    <property type="evidence" value="ECO:0007669"/>
    <property type="project" value="UniProtKB-UniRule"/>
</dbReference>
<dbReference type="PANTHER" id="PTHR16501:SF6">
    <property type="entry name" value="TRANSPORT AND GOLGI ORGANIZATION PROTEIN 11"/>
    <property type="match status" value="1"/>
</dbReference>
<dbReference type="Proteomes" id="UP000708208">
    <property type="component" value="Unassembled WGS sequence"/>
</dbReference>
<feature type="transmembrane region" description="Helical" evidence="9">
    <location>
        <begin position="177"/>
        <end position="195"/>
    </location>
</feature>
<feature type="coiled-coil region" evidence="10">
    <location>
        <begin position="140"/>
        <end position="174"/>
    </location>
</feature>
<dbReference type="GO" id="GO:0000266">
    <property type="term" value="P:mitochondrial fission"/>
    <property type="evidence" value="ECO:0007669"/>
    <property type="project" value="UniProtKB-UniRule"/>
</dbReference>
<feature type="compositionally biased region" description="Polar residues" evidence="11">
    <location>
        <begin position="56"/>
        <end position="86"/>
    </location>
</feature>
<evidence type="ECO:0000313" key="14">
    <source>
        <dbReference type="Proteomes" id="UP000708208"/>
    </source>
</evidence>
<dbReference type="AlphaFoldDB" id="A0A8J2JN15"/>
<dbReference type="GO" id="GO:0090141">
    <property type="term" value="P:positive regulation of mitochondrial fission"/>
    <property type="evidence" value="ECO:0007669"/>
    <property type="project" value="UniProtKB-UniRule"/>
</dbReference>
<dbReference type="InterPro" id="IPR008518">
    <property type="entry name" value="Mff/Tango-11"/>
</dbReference>
<feature type="domain" description="Mff-like" evidence="12">
    <location>
        <begin position="8"/>
        <end position="87"/>
    </location>
</feature>
<organism evidence="13 14">
    <name type="scientific">Allacma fusca</name>
    <dbReference type="NCBI Taxonomy" id="39272"/>
    <lineage>
        <taxon>Eukaryota</taxon>
        <taxon>Metazoa</taxon>
        <taxon>Ecdysozoa</taxon>
        <taxon>Arthropoda</taxon>
        <taxon>Hexapoda</taxon>
        <taxon>Collembola</taxon>
        <taxon>Symphypleona</taxon>
        <taxon>Sminthuridae</taxon>
        <taxon>Allacma</taxon>
    </lineage>
</organism>
<dbReference type="OrthoDB" id="5986838at2759"/>
<comment type="subcellular location">
    <subcellularLocation>
        <location evidence="9">Mitochondrion outer membrane</location>
        <topology evidence="9">Single-pass type IV membrane protein</topology>
    </subcellularLocation>
    <subcellularLocation>
        <location evidence="9">Peroxisome</location>
    </subcellularLocation>
</comment>
<sequence>MNNNWRTSASSDKIVMQVPDRIIVRGQDQHYGTKALPRELQLESASAMPPDPVTVKMQTPPRSITLGSSMTSLHRNKSNSSSQQTSEGEDDTLLIDDNYVARLGSNSLSKNSPLSPMRNDLVFGGRDTPVNLRNHETTMLGAYDEEIEHLRDQLSRMNRRVMTLEEEMVDRKEKERYFVIAGILYAAVHAVTWLFRSGHQR</sequence>
<keyword evidence="7 9" id="KW-0472">Membrane</keyword>
<dbReference type="Pfam" id="PF05644">
    <property type="entry name" value="Miff"/>
    <property type="match status" value="2"/>
</dbReference>
<evidence type="ECO:0000259" key="12">
    <source>
        <dbReference type="Pfam" id="PF05644"/>
    </source>
</evidence>
<evidence type="ECO:0000256" key="4">
    <source>
        <dbReference type="ARBA" id="ARBA00022989"/>
    </source>
</evidence>
<proteinExistence type="inferred from homology"/>
<comment type="caution">
    <text evidence="13">The sequence shown here is derived from an EMBL/GenBank/DDBJ whole genome shotgun (WGS) entry which is preliminary data.</text>
</comment>
<keyword evidence="8 9" id="KW-0576">Peroxisome</keyword>
<feature type="domain" description="Mff-like" evidence="12">
    <location>
        <begin position="131"/>
        <end position="196"/>
    </location>
</feature>
<comment type="function">
    <text evidence="9">Plays a role in mitochondrial and peroxisomal fission. Promotes the recruitment and association of the fission mediator dynamin-related protein 1 (DNM1L) to the mitochondrial surface.</text>
</comment>
<keyword evidence="3 9" id="KW-1000">Mitochondrion outer membrane</keyword>
<comment type="similarity">
    <text evidence="1 9">Belongs to the Tango11 family.</text>
</comment>
<evidence type="ECO:0000256" key="6">
    <source>
        <dbReference type="ARBA" id="ARBA00023128"/>
    </source>
</evidence>
<keyword evidence="6 9" id="KW-0496">Mitochondrion</keyword>
<dbReference type="PANTHER" id="PTHR16501">
    <property type="entry name" value="TRANSPORT AND GOLGI ORGANIZATION PROTEIN 11"/>
    <property type="match status" value="1"/>
</dbReference>
<evidence type="ECO:0000256" key="10">
    <source>
        <dbReference type="SAM" id="Coils"/>
    </source>
</evidence>
<dbReference type="GO" id="GO:0005777">
    <property type="term" value="C:peroxisome"/>
    <property type="evidence" value="ECO:0007669"/>
    <property type="project" value="UniProtKB-SubCell"/>
</dbReference>
<name>A0A8J2JN15_9HEXA</name>
<dbReference type="GO" id="GO:0005741">
    <property type="term" value="C:mitochondrial outer membrane"/>
    <property type="evidence" value="ECO:0007669"/>
    <property type="project" value="UniProtKB-SubCell"/>
</dbReference>
<keyword evidence="2 9" id="KW-0812">Transmembrane</keyword>
<keyword evidence="14" id="KW-1185">Reference proteome</keyword>
<gene>
    <name evidence="13" type="ORF">AFUS01_LOCUS9802</name>
</gene>
<dbReference type="InterPro" id="IPR039433">
    <property type="entry name" value="Mff-like_dom"/>
</dbReference>
<dbReference type="EMBL" id="CAJVCH010071395">
    <property type="protein sequence ID" value="CAG7720530.1"/>
    <property type="molecule type" value="Genomic_DNA"/>
</dbReference>
<evidence type="ECO:0000256" key="11">
    <source>
        <dbReference type="SAM" id="MobiDB-lite"/>
    </source>
</evidence>
<evidence type="ECO:0000256" key="5">
    <source>
        <dbReference type="ARBA" id="ARBA00023054"/>
    </source>
</evidence>
<keyword evidence="4 9" id="KW-1133">Transmembrane helix</keyword>
<protein>
    <recommendedName>
        <fullName evidence="9">Mitochondrial fission factor</fullName>
    </recommendedName>
</protein>
<evidence type="ECO:0000256" key="1">
    <source>
        <dbReference type="ARBA" id="ARBA00009806"/>
    </source>
</evidence>
<evidence type="ECO:0000256" key="8">
    <source>
        <dbReference type="ARBA" id="ARBA00023140"/>
    </source>
</evidence>
<reference evidence="13" key="1">
    <citation type="submission" date="2021-06" db="EMBL/GenBank/DDBJ databases">
        <authorList>
            <person name="Hodson N. C."/>
            <person name="Mongue J. A."/>
            <person name="Jaron S. K."/>
        </authorList>
    </citation>
    <scope>NUCLEOTIDE SEQUENCE</scope>
</reference>
<keyword evidence="5 10" id="KW-0175">Coiled coil</keyword>
<evidence type="ECO:0000256" key="9">
    <source>
        <dbReference type="RuleBase" id="RU368040"/>
    </source>
</evidence>
<evidence type="ECO:0000256" key="2">
    <source>
        <dbReference type="ARBA" id="ARBA00022692"/>
    </source>
</evidence>
<accession>A0A8J2JN15</accession>
<evidence type="ECO:0000256" key="7">
    <source>
        <dbReference type="ARBA" id="ARBA00023136"/>
    </source>
</evidence>
<feature type="region of interest" description="Disordered" evidence="11">
    <location>
        <begin position="44"/>
        <end position="91"/>
    </location>
</feature>
<evidence type="ECO:0000313" key="13">
    <source>
        <dbReference type="EMBL" id="CAG7720530.1"/>
    </source>
</evidence>
<evidence type="ECO:0000256" key="3">
    <source>
        <dbReference type="ARBA" id="ARBA00022787"/>
    </source>
</evidence>